<evidence type="ECO:0000313" key="1">
    <source>
        <dbReference type="EMBL" id="KXO09696.1"/>
    </source>
</evidence>
<protein>
    <recommendedName>
        <fullName evidence="3">DUF2804 domain-containing protein</fullName>
    </recommendedName>
</protein>
<dbReference type="PANTHER" id="PTHR35868:SF4">
    <property type="entry name" value="DUF2804 DOMAIN-CONTAINING PROTEIN"/>
    <property type="match status" value="1"/>
</dbReference>
<sequence length="368" mass="41707">MVPVSAFWREYGIVNQVAYWCATTHEWPDLTIIMTLKNLIDAKGRIAPGVMEQPVETINYMDYDLRTVMDRPRSRLARRWRFNQFQFVSAMAPGWVFGMAIVDLKLVGNGFFYLFDFESGQMFEQSFMQPLARHTDIEPYPEHGHARFRKGDVSLAIEPATGGRNIRVTAPGNIRVDLELRDTDQPLRLVCPAGYNGWVFTRKSAGVPVEGEVRWGQQVWRCDEQTRGSIDWSCGFMRRETAWNWACLAGVTEQGVSVGLNLAAGVNETGMTENALWLDGRCVKLGAARFEFDRYRPGADWRVTTEDGLVDLSFVPAGTRKERLNAGVLASNFRQFVGTFRGTVRDEAGQSVPVDGLRGLMEDHYARW</sequence>
<evidence type="ECO:0008006" key="3">
    <source>
        <dbReference type="Google" id="ProtNLM"/>
    </source>
</evidence>
<proteinExistence type="predicted"/>
<dbReference type="PATRIC" id="fig|1306954.6.peg.548"/>
<name>A0A137SB77_9GAMM</name>
<dbReference type="PANTHER" id="PTHR35868">
    <property type="entry name" value="DUF2804 DOMAIN-CONTAINING PROTEIN-RELATED"/>
    <property type="match status" value="1"/>
</dbReference>
<dbReference type="AlphaFoldDB" id="A0A137SB77"/>
<comment type="caution">
    <text evidence="1">The sequence shown here is derived from an EMBL/GenBank/DDBJ whole genome shotgun (WGS) entry which is preliminary data.</text>
</comment>
<organism evidence="1 2">
    <name type="scientific">Marinobacter excellens LAMA 842</name>
    <dbReference type="NCBI Taxonomy" id="1306954"/>
    <lineage>
        <taxon>Bacteria</taxon>
        <taxon>Pseudomonadati</taxon>
        <taxon>Pseudomonadota</taxon>
        <taxon>Gammaproteobacteria</taxon>
        <taxon>Pseudomonadales</taxon>
        <taxon>Marinobacteraceae</taxon>
        <taxon>Marinobacter</taxon>
    </lineage>
</organism>
<dbReference type="InterPro" id="IPR021243">
    <property type="entry name" value="DUF2804"/>
</dbReference>
<evidence type="ECO:0000313" key="2">
    <source>
        <dbReference type="Proteomes" id="UP000070282"/>
    </source>
</evidence>
<dbReference type="Proteomes" id="UP000070282">
    <property type="component" value="Unassembled WGS sequence"/>
</dbReference>
<reference evidence="2" key="1">
    <citation type="submission" date="2015-12" db="EMBL/GenBank/DDBJ databases">
        <authorList>
            <person name="Lima A."/>
            <person name="Farahani Zayas N."/>
            <person name="Castro Da Silva M.A."/>
            <person name="Cabral A."/>
            <person name="Pessatti M.L."/>
        </authorList>
    </citation>
    <scope>NUCLEOTIDE SEQUENCE [LARGE SCALE GENOMIC DNA]</scope>
    <source>
        <strain evidence="2">LAMA 842</strain>
    </source>
</reference>
<dbReference type="Pfam" id="PF10974">
    <property type="entry name" value="DUF2804"/>
    <property type="match status" value="1"/>
</dbReference>
<gene>
    <name evidence="1" type="ORF">J122_2268</name>
</gene>
<keyword evidence="2" id="KW-1185">Reference proteome</keyword>
<dbReference type="EMBL" id="LOCO01000010">
    <property type="protein sequence ID" value="KXO09696.1"/>
    <property type="molecule type" value="Genomic_DNA"/>
</dbReference>
<accession>A0A137SB77</accession>